<comment type="caution">
    <text evidence="2">The sequence shown here is derived from an EMBL/GenBank/DDBJ whole genome shotgun (WGS) entry which is preliminary data.</text>
</comment>
<gene>
    <name evidence="2" type="ORF">Ae201684_012905</name>
</gene>
<keyword evidence="3" id="KW-1185">Reference proteome</keyword>
<sequence>MLTSDDTPRLKETIRKRKYRAGKRRELIDLEAQARRLEAYLAKLQTQHRWVYVNEHPQKMLSNRPTWMESTLLAHPITRRQGIQWLSERIFHQACRTVPRDRSLRGQGDKVYTLDVHVSDDIDDEGVTIDALETRYERTEYMDGKRAADEHWERLLSTQPTITKELIEHMDDRFMYFHHINHRIGTHILTIAGMLQDDDRVVITSCFVAKDELFPHGENIMRLHGFAWTIFESLAPYITLVHNLSYHYTPTLSNGRVIPLEKIGQLFGRSSFGSKHREAYIELIRSTAEAAFIDSHNEIDRQMKARKQRASH</sequence>
<dbReference type="Proteomes" id="UP000481153">
    <property type="component" value="Unassembled WGS sequence"/>
</dbReference>
<keyword evidence="1" id="KW-0175">Coiled coil</keyword>
<feature type="coiled-coil region" evidence="1">
    <location>
        <begin position="20"/>
        <end position="47"/>
    </location>
</feature>
<reference evidence="2 3" key="1">
    <citation type="submission" date="2019-07" db="EMBL/GenBank/DDBJ databases">
        <title>Genomics analysis of Aphanomyces spp. identifies a new class of oomycete effector associated with host adaptation.</title>
        <authorList>
            <person name="Gaulin E."/>
        </authorList>
    </citation>
    <scope>NUCLEOTIDE SEQUENCE [LARGE SCALE GENOMIC DNA]</scope>
    <source>
        <strain evidence="2 3">ATCC 201684</strain>
    </source>
</reference>
<evidence type="ECO:0000313" key="3">
    <source>
        <dbReference type="Proteomes" id="UP000481153"/>
    </source>
</evidence>
<name>A0A6G0WPW5_9STRA</name>
<dbReference type="EMBL" id="VJMJ01000164">
    <property type="protein sequence ID" value="KAF0729404.1"/>
    <property type="molecule type" value="Genomic_DNA"/>
</dbReference>
<protein>
    <recommendedName>
        <fullName evidence="4">START domain-containing protein</fullName>
    </recommendedName>
</protein>
<accession>A0A6G0WPW5</accession>
<evidence type="ECO:0000256" key="1">
    <source>
        <dbReference type="SAM" id="Coils"/>
    </source>
</evidence>
<evidence type="ECO:0008006" key="4">
    <source>
        <dbReference type="Google" id="ProtNLM"/>
    </source>
</evidence>
<organism evidence="2 3">
    <name type="scientific">Aphanomyces euteiches</name>
    <dbReference type="NCBI Taxonomy" id="100861"/>
    <lineage>
        <taxon>Eukaryota</taxon>
        <taxon>Sar</taxon>
        <taxon>Stramenopiles</taxon>
        <taxon>Oomycota</taxon>
        <taxon>Saprolegniomycetes</taxon>
        <taxon>Saprolegniales</taxon>
        <taxon>Verrucalvaceae</taxon>
        <taxon>Aphanomyces</taxon>
    </lineage>
</organism>
<proteinExistence type="predicted"/>
<dbReference type="VEuPathDB" id="FungiDB:AeMF1_013300"/>
<evidence type="ECO:0000313" key="2">
    <source>
        <dbReference type="EMBL" id="KAF0729404.1"/>
    </source>
</evidence>
<dbReference type="AlphaFoldDB" id="A0A6G0WPW5"/>